<dbReference type="Proteomes" id="UP000799750">
    <property type="component" value="Unassembled WGS sequence"/>
</dbReference>
<name>A0A6A6R6D6_9PEZI</name>
<feature type="region of interest" description="Disordered" evidence="1">
    <location>
        <begin position="91"/>
        <end position="135"/>
    </location>
</feature>
<reference evidence="2" key="1">
    <citation type="journal article" date="2020" name="Stud. Mycol.">
        <title>101 Dothideomycetes genomes: a test case for predicting lifestyles and emergence of pathogens.</title>
        <authorList>
            <person name="Haridas S."/>
            <person name="Albert R."/>
            <person name="Binder M."/>
            <person name="Bloem J."/>
            <person name="Labutti K."/>
            <person name="Salamov A."/>
            <person name="Andreopoulos B."/>
            <person name="Baker S."/>
            <person name="Barry K."/>
            <person name="Bills G."/>
            <person name="Bluhm B."/>
            <person name="Cannon C."/>
            <person name="Castanera R."/>
            <person name="Culley D."/>
            <person name="Daum C."/>
            <person name="Ezra D."/>
            <person name="Gonzalez J."/>
            <person name="Henrissat B."/>
            <person name="Kuo A."/>
            <person name="Liang C."/>
            <person name="Lipzen A."/>
            <person name="Lutzoni F."/>
            <person name="Magnuson J."/>
            <person name="Mondo S."/>
            <person name="Nolan M."/>
            <person name="Ohm R."/>
            <person name="Pangilinan J."/>
            <person name="Park H.-J."/>
            <person name="Ramirez L."/>
            <person name="Alfaro M."/>
            <person name="Sun H."/>
            <person name="Tritt A."/>
            <person name="Yoshinaga Y."/>
            <person name="Zwiers L.-H."/>
            <person name="Turgeon B."/>
            <person name="Goodwin S."/>
            <person name="Spatafora J."/>
            <person name="Crous P."/>
            <person name="Grigoriev I."/>
        </authorList>
    </citation>
    <scope>NUCLEOTIDE SEQUENCE</scope>
    <source>
        <strain evidence="2">CBS 269.34</strain>
    </source>
</reference>
<evidence type="ECO:0000256" key="1">
    <source>
        <dbReference type="SAM" id="MobiDB-lite"/>
    </source>
</evidence>
<feature type="compositionally biased region" description="Basic and acidic residues" evidence="1">
    <location>
        <begin position="11"/>
        <end position="20"/>
    </location>
</feature>
<feature type="compositionally biased region" description="Basic and acidic residues" evidence="1">
    <location>
        <begin position="34"/>
        <end position="47"/>
    </location>
</feature>
<feature type="region of interest" description="Disordered" evidence="1">
    <location>
        <begin position="1"/>
        <end position="79"/>
    </location>
</feature>
<keyword evidence="3" id="KW-1185">Reference proteome</keyword>
<dbReference type="AlphaFoldDB" id="A0A6A6R6D6"/>
<sequence length="354" mass="40217">MPFASSAEELAAEREPDLRRSRSHGHGNIWDQQQARERREREFQISRRERRHRAGPSLTVPNLPYGQHHSQQSSRRDDLWEEERYYVRTPTAPRSTELPIRTSSRRRPSIKVEIHQDKPSRPSSPPRSYSPTTGTSLVDLRSQVNIIAAKLADVSALCSRKDDGDTDSAKGLSFSSIAAQMNGDAFRLNIWAYEVGLEKWTEIDASRQKHVETALRTMQRISNRASDLKADCARAQYRDLMIPTSATDPHEEEYNSDDEDEFVEDPTESLGFEIQASLDSISLQIQTLSRLTRVLQDATCPNGVVNEEMTAINGLLAEVDDFFGSPEALRKYSIDEKFAGRKALEEARYTARLH</sequence>
<proteinExistence type="predicted"/>
<dbReference type="OrthoDB" id="3731753at2759"/>
<gene>
    <name evidence="2" type="ORF">BU16DRAFT_613917</name>
</gene>
<organism evidence="2 3">
    <name type="scientific">Lophium mytilinum</name>
    <dbReference type="NCBI Taxonomy" id="390894"/>
    <lineage>
        <taxon>Eukaryota</taxon>
        <taxon>Fungi</taxon>
        <taxon>Dikarya</taxon>
        <taxon>Ascomycota</taxon>
        <taxon>Pezizomycotina</taxon>
        <taxon>Dothideomycetes</taxon>
        <taxon>Pleosporomycetidae</taxon>
        <taxon>Mytilinidiales</taxon>
        <taxon>Mytilinidiaceae</taxon>
        <taxon>Lophium</taxon>
    </lineage>
</organism>
<protein>
    <submittedName>
        <fullName evidence="2">Uncharacterized protein</fullName>
    </submittedName>
</protein>
<evidence type="ECO:0000313" key="2">
    <source>
        <dbReference type="EMBL" id="KAF2500121.1"/>
    </source>
</evidence>
<evidence type="ECO:0000313" key="3">
    <source>
        <dbReference type="Proteomes" id="UP000799750"/>
    </source>
</evidence>
<feature type="compositionally biased region" description="Basic and acidic residues" evidence="1">
    <location>
        <begin position="110"/>
        <end position="120"/>
    </location>
</feature>
<accession>A0A6A6R6D6</accession>
<dbReference type="EMBL" id="MU004183">
    <property type="protein sequence ID" value="KAF2500121.1"/>
    <property type="molecule type" value="Genomic_DNA"/>
</dbReference>